<name>A0A834G1U2_RHOSS</name>
<comment type="caution">
    <text evidence="1">The sequence shown here is derived from an EMBL/GenBank/DDBJ whole genome shotgun (WGS) entry which is preliminary data.</text>
</comment>
<organism evidence="1 2">
    <name type="scientific">Rhododendron simsii</name>
    <name type="common">Sims's rhododendron</name>
    <dbReference type="NCBI Taxonomy" id="118357"/>
    <lineage>
        <taxon>Eukaryota</taxon>
        <taxon>Viridiplantae</taxon>
        <taxon>Streptophyta</taxon>
        <taxon>Embryophyta</taxon>
        <taxon>Tracheophyta</taxon>
        <taxon>Spermatophyta</taxon>
        <taxon>Magnoliopsida</taxon>
        <taxon>eudicotyledons</taxon>
        <taxon>Gunneridae</taxon>
        <taxon>Pentapetalae</taxon>
        <taxon>asterids</taxon>
        <taxon>Ericales</taxon>
        <taxon>Ericaceae</taxon>
        <taxon>Ericoideae</taxon>
        <taxon>Rhodoreae</taxon>
        <taxon>Rhododendron</taxon>
    </lineage>
</organism>
<dbReference type="PANTHER" id="PTHR34665">
    <property type="entry name" value="DUF3741 DOMAIN-CONTAINING PROTEIN"/>
    <property type="match status" value="1"/>
</dbReference>
<evidence type="ECO:0000313" key="1">
    <source>
        <dbReference type="EMBL" id="KAF7123942.1"/>
    </source>
</evidence>
<protein>
    <submittedName>
        <fullName evidence="1">Uncharacterized protein</fullName>
    </submittedName>
</protein>
<keyword evidence="2" id="KW-1185">Reference proteome</keyword>
<reference evidence="1" key="1">
    <citation type="submission" date="2019-11" db="EMBL/GenBank/DDBJ databases">
        <authorList>
            <person name="Liu Y."/>
            <person name="Hou J."/>
            <person name="Li T.-Q."/>
            <person name="Guan C.-H."/>
            <person name="Wu X."/>
            <person name="Wu H.-Z."/>
            <person name="Ling F."/>
            <person name="Zhang R."/>
            <person name="Shi X.-G."/>
            <person name="Ren J.-P."/>
            <person name="Chen E.-F."/>
            <person name="Sun J.-M."/>
        </authorList>
    </citation>
    <scope>NUCLEOTIDE SEQUENCE</scope>
    <source>
        <strain evidence="1">Adult_tree_wgs_1</strain>
        <tissue evidence="1">Leaves</tissue>
    </source>
</reference>
<gene>
    <name evidence="1" type="ORF">RHSIM_Rhsim12G0168000</name>
</gene>
<dbReference type="EMBL" id="WJXA01000012">
    <property type="protein sequence ID" value="KAF7123942.1"/>
    <property type="molecule type" value="Genomic_DNA"/>
</dbReference>
<dbReference type="Proteomes" id="UP000626092">
    <property type="component" value="Unassembled WGS sequence"/>
</dbReference>
<accession>A0A834G1U2</accession>
<dbReference type="PANTHER" id="PTHR34665:SF1">
    <property type="entry name" value="OS02G0595200 PROTEIN"/>
    <property type="match status" value="1"/>
</dbReference>
<dbReference type="OrthoDB" id="1921290at2759"/>
<sequence>MMKNKPELDEHHHDLEILKAVAQAWHNHSSSSKTATEFDAHRINFKANPTRFKLEAMKKSPVKDTRGAHWDFRESLWDSCEIVAVSKLLETGLGLEIQFPMWDDPSMRYKRPKETKRKSSLLLEQGKGNIALASIEKASTMAGGTLRAQRLSYINDLQGSVRKSTRRLRTSRVSGSPMLTLGARESSSDGVVEGGRGPGISRRRWERVGNSLKWWPASVTISRRWEWTQSGRHE</sequence>
<proteinExistence type="predicted"/>
<dbReference type="AlphaFoldDB" id="A0A834G1U2"/>
<evidence type="ECO:0000313" key="2">
    <source>
        <dbReference type="Proteomes" id="UP000626092"/>
    </source>
</evidence>